<evidence type="ECO:0000256" key="8">
    <source>
        <dbReference type="ARBA" id="ARBA00023242"/>
    </source>
</evidence>
<keyword evidence="6" id="KW-0238">DNA-binding</keyword>
<reference evidence="10" key="1">
    <citation type="journal article" date="2008" name="Nat. Genet.">
        <title>The Pristionchus pacificus genome provides a unique perspective on nematode lifestyle and parasitism.</title>
        <authorList>
            <person name="Dieterich C."/>
            <person name="Clifton S.W."/>
            <person name="Schuster L.N."/>
            <person name="Chinwalla A."/>
            <person name="Delehaunty K."/>
            <person name="Dinkelacker I."/>
            <person name="Fulton L."/>
            <person name="Fulton R."/>
            <person name="Godfrey J."/>
            <person name="Minx P."/>
            <person name="Mitreva M."/>
            <person name="Roeseler W."/>
            <person name="Tian H."/>
            <person name="Witte H."/>
            <person name="Yang S.P."/>
            <person name="Wilson R.K."/>
            <person name="Sommer R.J."/>
        </authorList>
    </citation>
    <scope>NUCLEOTIDE SEQUENCE [LARGE SCALE GENOMIC DNA]</scope>
    <source>
        <strain evidence="10">PS312</strain>
    </source>
</reference>
<evidence type="ECO:0000256" key="5">
    <source>
        <dbReference type="ARBA" id="ARBA00023015"/>
    </source>
</evidence>
<dbReference type="GO" id="GO:0009888">
    <property type="term" value="P:tissue development"/>
    <property type="evidence" value="ECO:0007669"/>
    <property type="project" value="UniProtKB-ARBA"/>
</dbReference>
<evidence type="ECO:0000256" key="1">
    <source>
        <dbReference type="ARBA" id="ARBA00004123"/>
    </source>
</evidence>
<evidence type="ECO:0000256" key="2">
    <source>
        <dbReference type="ARBA" id="ARBA00022723"/>
    </source>
</evidence>
<keyword evidence="10" id="KW-1185">Reference proteome</keyword>
<dbReference type="SMART" id="SM00401">
    <property type="entry name" value="ZnF_GATA"/>
    <property type="match status" value="2"/>
</dbReference>
<keyword evidence="2" id="KW-0479">Metal-binding</keyword>
<dbReference type="SUPFAM" id="SSF57716">
    <property type="entry name" value="Glucocorticoid receptor-like (DNA-binding domain)"/>
    <property type="match status" value="2"/>
</dbReference>
<dbReference type="PROSITE" id="PS50114">
    <property type="entry name" value="GATA_ZN_FINGER_2"/>
    <property type="match status" value="2"/>
</dbReference>
<dbReference type="OrthoDB" id="515401at2759"/>
<dbReference type="PRINTS" id="PR00619">
    <property type="entry name" value="GATAZNFINGER"/>
</dbReference>
<dbReference type="GO" id="GO:0005634">
    <property type="term" value="C:nucleus"/>
    <property type="evidence" value="ECO:0000318"/>
    <property type="project" value="GO_Central"/>
</dbReference>
<dbReference type="FunFam" id="3.30.50.10:FF:000032">
    <property type="entry name" value="Transcription factor GATA-3"/>
    <property type="match status" value="1"/>
</dbReference>
<evidence type="ECO:0000256" key="6">
    <source>
        <dbReference type="ARBA" id="ARBA00023125"/>
    </source>
</evidence>
<dbReference type="Pfam" id="PF00320">
    <property type="entry name" value="GATA"/>
    <property type="match status" value="2"/>
</dbReference>
<keyword evidence="7" id="KW-0804">Transcription</keyword>
<keyword evidence="5" id="KW-0805">Transcription regulation</keyword>
<evidence type="ECO:0000313" key="10">
    <source>
        <dbReference type="Proteomes" id="UP000005239"/>
    </source>
</evidence>
<organism evidence="9 10">
    <name type="scientific">Pristionchus pacificus</name>
    <name type="common">Parasitic nematode worm</name>
    <dbReference type="NCBI Taxonomy" id="54126"/>
    <lineage>
        <taxon>Eukaryota</taxon>
        <taxon>Metazoa</taxon>
        <taxon>Ecdysozoa</taxon>
        <taxon>Nematoda</taxon>
        <taxon>Chromadorea</taxon>
        <taxon>Rhabditida</taxon>
        <taxon>Rhabditina</taxon>
        <taxon>Diplogasteromorpha</taxon>
        <taxon>Diplogasteroidea</taxon>
        <taxon>Neodiplogasteridae</taxon>
        <taxon>Pristionchus</taxon>
    </lineage>
</organism>
<evidence type="ECO:0000256" key="3">
    <source>
        <dbReference type="ARBA" id="ARBA00022771"/>
    </source>
</evidence>
<dbReference type="Gene3D" id="3.30.50.10">
    <property type="entry name" value="Erythroid Transcription Factor GATA-1, subunit A"/>
    <property type="match status" value="2"/>
</dbReference>
<dbReference type="GO" id="GO:0000981">
    <property type="term" value="F:DNA-binding transcription factor activity, RNA polymerase II-specific"/>
    <property type="evidence" value="ECO:0000318"/>
    <property type="project" value="GO_Central"/>
</dbReference>
<dbReference type="Proteomes" id="UP000005239">
    <property type="component" value="Unassembled WGS sequence"/>
</dbReference>
<evidence type="ECO:0000313" key="9">
    <source>
        <dbReference type="EnsemblMetazoa" id="PPA35595.1"/>
    </source>
</evidence>
<name>A0A2A6B7Y3_PRIPA</name>
<dbReference type="InterPro" id="IPR000679">
    <property type="entry name" value="Znf_GATA"/>
</dbReference>
<comment type="subcellular location">
    <subcellularLocation>
        <location evidence="1">Nucleus</location>
    </subcellularLocation>
</comment>
<keyword evidence="3" id="KW-0863">Zinc-finger</keyword>
<proteinExistence type="predicted"/>
<dbReference type="InterPro" id="IPR039355">
    <property type="entry name" value="Transcription_factor_GATA"/>
</dbReference>
<gene>
    <name evidence="9" type="primary">WBGene00273964</name>
</gene>
<dbReference type="EnsemblMetazoa" id="PPA35595.1">
    <property type="protein sequence ID" value="PPA35595.1"/>
    <property type="gene ID" value="WBGene00273964"/>
</dbReference>
<reference evidence="9" key="2">
    <citation type="submission" date="2022-06" db="UniProtKB">
        <authorList>
            <consortium name="EnsemblMetazoa"/>
        </authorList>
    </citation>
    <scope>IDENTIFICATION</scope>
    <source>
        <strain evidence="9">PS312</strain>
    </source>
</reference>
<protein>
    <submittedName>
        <fullName evidence="9">Uncharacterized protein</fullName>
    </submittedName>
</protein>
<dbReference type="PROSITE" id="PS00344">
    <property type="entry name" value="GATA_ZN_FINGER_1"/>
    <property type="match status" value="2"/>
</dbReference>
<sequence>MDVSAVDNSVEASSIPQSSFFPPQYLLYSSTNLPSTFDPSPPIETKNESKDEISSSLPYGSHNYTDYSNSGRIIDPYESNGSGYVTLPSSFSYPIASSDPSSFSTSNTNPYLNFTFFEHFQPQCVFPYYTDTASQSSTIPTQPVSTVVSSSSTPPSISSSSSTSIIRPSVSRPIVRPMPISSEGRECVNCRATVTPLWRRDSEGRYLCNACALYLKTNGTHRPLEKPKKKTEAPKRTGVVCVNCGCTSTTLWRRNGKGEPVCNACGLYFNLHKVQRPIQLKKDGIQTRNRKMKKKKKEDNISIPSTINVYDPTLPLYPQLTPYNILPNQSHSYLLTPPDST</sequence>
<dbReference type="GO" id="GO:0045944">
    <property type="term" value="P:positive regulation of transcription by RNA polymerase II"/>
    <property type="evidence" value="ECO:0000318"/>
    <property type="project" value="GO_Central"/>
</dbReference>
<keyword evidence="4" id="KW-0862">Zinc</keyword>
<accession>A0A8R1ULZ9</accession>
<keyword evidence="8" id="KW-0539">Nucleus</keyword>
<dbReference type="PANTHER" id="PTHR10071">
    <property type="entry name" value="TRANSCRIPTION FACTOR GATA FAMILY MEMBER"/>
    <property type="match status" value="1"/>
</dbReference>
<dbReference type="PANTHER" id="PTHR10071:SF281">
    <property type="entry name" value="BOX A-BINDING FACTOR-RELATED"/>
    <property type="match status" value="1"/>
</dbReference>
<dbReference type="GO" id="GO:0000122">
    <property type="term" value="P:negative regulation of transcription by RNA polymerase II"/>
    <property type="evidence" value="ECO:0000318"/>
    <property type="project" value="GO_Central"/>
</dbReference>
<dbReference type="GO" id="GO:0000978">
    <property type="term" value="F:RNA polymerase II cis-regulatory region sequence-specific DNA binding"/>
    <property type="evidence" value="ECO:0000318"/>
    <property type="project" value="GO_Central"/>
</dbReference>
<dbReference type="GO" id="GO:0008270">
    <property type="term" value="F:zinc ion binding"/>
    <property type="evidence" value="ECO:0007669"/>
    <property type="project" value="UniProtKB-KW"/>
</dbReference>
<accession>A0A2A6B7Y3</accession>
<dbReference type="GO" id="GO:0045165">
    <property type="term" value="P:cell fate commitment"/>
    <property type="evidence" value="ECO:0000318"/>
    <property type="project" value="GO_Central"/>
</dbReference>
<evidence type="ECO:0000256" key="7">
    <source>
        <dbReference type="ARBA" id="ARBA00023163"/>
    </source>
</evidence>
<dbReference type="AlphaFoldDB" id="A0A2A6B7Y3"/>
<dbReference type="InterPro" id="IPR013088">
    <property type="entry name" value="Znf_NHR/GATA"/>
</dbReference>
<dbReference type="CDD" id="cd00202">
    <property type="entry name" value="ZnF_GATA"/>
    <property type="match status" value="2"/>
</dbReference>
<evidence type="ECO:0000256" key="4">
    <source>
        <dbReference type="ARBA" id="ARBA00022833"/>
    </source>
</evidence>